<dbReference type="PANTHER" id="PTHR11439:SF524">
    <property type="entry name" value="RNA-DIRECTED DNA POLYMERASE, PROTEIN KINASE RLK-PELLE-DLSV FAMILY"/>
    <property type="match status" value="1"/>
</dbReference>
<reference evidence="1 2" key="1">
    <citation type="submission" date="2024-01" db="EMBL/GenBank/DDBJ databases">
        <title>The complete chloroplast genome sequence of Lithospermum erythrorhizon: insights into the phylogenetic relationship among Boraginaceae species and the maternal lineages of purple gromwells.</title>
        <authorList>
            <person name="Okada T."/>
            <person name="Watanabe K."/>
        </authorList>
    </citation>
    <scope>NUCLEOTIDE SEQUENCE [LARGE SCALE GENOMIC DNA]</scope>
</reference>
<sequence length="175" mass="20304">MSSCKPSATLIDTKSKLSGSFASPCEDPSLFRSLVGALQYLTFTRPDISYAVRQISVFMHAPMTNHMLALKRLVRYLHGWLPRYEEVQRQNIVVLRMFTIYLSENPIQHQRTKHIELDIHFVREKVVCGHVRILHVPSRYQIADIFTKSLPLILFTDFRDSLSVRFPPAPTTRVY</sequence>
<proteinExistence type="predicted"/>
<dbReference type="Proteomes" id="UP001454036">
    <property type="component" value="Unassembled WGS sequence"/>
</dbReference>
<evidence type="ECO:0000313" key="1">
    <source>
        <dbReference type="EMBL" id="GAA0158019.1"/>
    </source>
</evidence>
<dbReference type="AlphaFoldDB" id="A0AAV3Q2R3"/>
<evidence type="ECO:0000313" key="2">
    <source>
        <dbReference type="Proteomes" id="UP001454036"/>
    </source>
</evidence>
<dbReference type="EMBL" id="BAABME010019681">
    <property type="protein sequence ID" value="GAA0158019.1"/>
    <property type="molecule type" value="Genomic_DNA"/>
</dbReference>
<comment type="caution">
    <text evidence="1">The sequence shown here is derived from an EMBL/GenBank/DDBJ whole genome shotgun (WGS) entry which is preliminary data.</text>
</comment>
<accession>A0AAV3Q2R3</accession>
<keyword evidence="2" id="KW-1185">Reference proteome</keyword>
<dbReference type="PANTHER" id="PTHR11439">
    <property type="entry name" value="GAG-POL-RELATED RETROTRANSPOSON"/>
    <property type="match status" value="1"/>
</dbReference>
<protein>
    <recommendedName>
        <fullName evidence="3">Mitochondrial protein</fullName>
    </recommendedName>
</protein>
<name>A0AAV3Q2R3_LITER</name>
<organism evidence="1 2">
    <name type="scientific">Lithospermum erythrorhizon</name>
    <name type="common">Purple gromwell</name>
    <name type="synonym">Lithospermum officinale var. erythrorhizon</name>
    <dbReference type="NCBI Taxonomy" id="34254"/>
    <lineage>
        <taxon>Eukaryota</taxon>
        <taxon>Viridiplantae</taxon>
        <taxon>Streptophyta</taxon>
        <taxon>Embryophyta</taxon>
        <taxon>Tracheophyta</taxon>
        <taxon>Spermatophyta</taxon>
        <taxon>Magnoliopsida</taxon>
        <taxon>eudicotyledons</taxon>
        <taxon>Gunneridae</taxon>
        <taxon>Pentapetalae</taxon>
        <taxon>asterids</taxon>
        <taxon>lamiids</taxon>
        <taxon>Boraginales</taxon>
        <taxon>Boraginaceae</taxon>
        <taxon>Boraginoideae</taxon>
        <taxon>Lithospermeae</taxon>
        <taxon>Lithospermum</taxon>
    </lineage>
</organism>
<gene>
    <name evidence="1" type="ORF">LIER_38573</name>
</gene>
<dbReference type="CDD" id="cd09272">
    <property type="entry name" value="RNase_HI_RT_Ty1"/>
    <property type="match status" value="1"/>
</dbReference>
<evidence type="ECO:0008006" key="3">
    <source>
        <dbReference type="Google" id="ProtNLM"/>
    </source>
</evidence>